<dbReference type="Gene3D" id="3.40.50.300">
    <property type="entry name" value="P-loop containing nucleotide triphosphate hydrolases"/>
    <property type="match status" value="1"/>
</dbReference>
<dbReference type="InterPro" id="IPR027417">
    <property type="entry name" value="P-loop_NTPase"/>
</dbReference>
<dbReference type="SUPFAM" id="SSF52540">
    <property type="entry name" value="P-loop containing nucleoside triphosphate hydrolases"/>
    <property type="match status" value="1"/>
</dbReference>
<gene>
    <name evidence="1" type="ORF">ACFSJF_00815</name>
</gene>
<evidence type="ECO:0000313" key="1">
    <source>
        <dbReference type="EMBL" id="MFD2042851.1"/>
    </source>
</evidence>
<name>A0ABW4VVY6_9BACI</name>
<comment type="caution">
    <text evidence="1">The sequence shown here is derived from an EMBL/GenBank/DDBJ whole genome shotgun (WGS) entry which is preliminary data.</text>
</comment>
<reference evidence="2" key="1">
    <citation type="journal article" date="2019" name="Int. J. Syst. Evol. Microbiol.">
        <title>The Global Catalogue of Microorganisms (GCM) 10K type strain sequencing project: providing services to taxonomists for standard genome sequencing and annotation.</title>
        <authorList>
            <consortium name="The Broad Institute Genomics Platform"/>
            <consortium name="The Broad Institute Genome Sequencing Center for Infectious Disease"/>
            <person name="Wu L."/>
            <person name="Ma J."/>
        </authorList>
    </citation>
    <scope>NUCLEOTIDE SEQUENCE [LARGE SCALE GENOMIC DNA]</scope>
    <source>
        <strain evidence="2">R28</strain>
    </source>
</reference>
<protein>
    <submittedName>
        <fullName evidence="1">DNA topology modulation protein</fullName>
    </submittedName>
</protein>
<dbReference type="PANTHER" id="PTHR37816:SF3">
    <property type="entry name" value="MODULATES DNA TOPOLOGY"/>
    <property type="match status" value="1"/>
</dbReference>
<keyword evidence="2" id="KW-1185">Reference proteome</keyword>
<dbReference type="RefSeq" id="WP_377554517.1">
    <property type="nucleotide sequence ID" value="NZ_JBHUHQ010000002.1"/>
</dbReference>
<accession>A0ABW4VVY6</accession>
<dbReference type="EMBL" id="JBHUHQ010000002">
    <property type="protein sequence ID" value="MFD2042851.1"/>
    <property type="molecule type" value="Genomic_DNA"/>
</dbReference>
<sequence>MQKIAIIGSGGAGKSTLSRTLGAILDIPVYHLDAIFWQPGWKPLGREALINKHQEIFTQDTWIIDGNFGSTMDLRLQEADTVIFLHYKTIRCLYRIIKRRIQFHSKTRPDMGEGCPEKLDWEFFRWVQQYNKNNAPSILKRLATLSHKNIYVFNRPSELNKFLNNLREHSEKN</sequence>
<evidence type="ECO:0000313" key="2">
    <source>
        <dbReference type="Proteomes" id="UP001597383"/>
    </source>
</evidence>
<dbReference type="PANTHER" id="PTHR37816">
    <property type="entry name" value="YALI0E33011P"/>
    <property type="match status" value="1"/>
</dbReference>
<proteinExistence type="predicted"/>
<dbReference type="InterPro" id="IPR052922">
    <property type="entry name" value="Cytidylate_Kinase-2"/>
</dbReference>
<organism evidence="1 2">
    <name type="scientific">Ornithinibacillus salinisoli</name>
    <dbReference type="NCBI Taxonomy" id="1848459"/>
    <lineage>
        <taxon>Bacteria</taxon>
        <taxon>Bacillati</taxon>
        <taxon>Bacillota</taxon>
        <taxon>Bacilli</taxon>
        <taxon>Bacillales</taxon>
        <taxon>Bacillaceae</taxon>
        <taxon>Ornithinibacillus</taxon>
    </lineage>
</organism>
<dbReference type="NCBIfam" id="NF005994">
    <property type="entry name" value="PRK08118.1"/>
    <property type="match status" value="1"/>
</dbReference>
<dbReference type="Proteomes" id="UP001597383">
    <property type="component" value="Unassembled WGS sequence"/>
</dbReference>